<sequence>MALDLYDATGKELLYSIDDAGLTALEPIFLTYQHWTGIPIDPYADGRLSQENAATLIRIIDQWALTERLEIDRPRTIEILSFRGILNYFILRKTDLLLRGD</sequence>
<name>A0ABP8GN69_9BACT</name>
<comment type="caution">
    <text evidence="1">The sequence shown here is derived from an EMBL/GenBank/DDBJ whole genome shotgun (WGS) entry which is preliminary data.</text>
</comment>
<accession>A0ABP8GN69</accession>
<reference evidence="2" key="1">
    <citation type="journal article" date="2019" name="Int. J. Syst. Evol. Microbiol.">
        <title>The Global Catalogue of Microorganisms (GCM) 10K type strain sequencing project: providing services to taxonomists for standard genome sequencing and annotation.</title>
        <authorList>
            <consortium name="The Broad Institute Genomics Platform"/>
            <consortium name="The Broad Institute Genome Sequencing Center for Infectious Disease"/>
            <person name="Wu L."/>
            <person name="Ma J."/>
        </authorList>
    </citation>
    <scope>NUCLEOTIDE SEQUENCE [LARGE SCALE GENOMIC DNA]</scope>
    <source>
        <strain evidence="2">JCM 17919</strain>
    </source>
</reference>
<dbReference type="RefSeq" id="WP_345254921.1">
    <property type="nucleotide sequence ID" value="NZ_BAABGY010000006.1"/>
</dbReference>
<dbReference type="Proteomes" id="UP001501725">
    <property type="component" value="Unassembled WGS sequence"/>
</dbReference>
<protein>
    <submittedName>
        <fullName evidence="1">Uncharacterized protein</fullName>
    </submittedName>
</protein>
<evidence type="ECO:0000313" key="1">
    <source>
        <dbReference type="EMBL" id="GAA4327055.1"/>
    </source>
</evidence>
<gene>
    <name evidence="1" type="ORF">GCM10023184_16070</name>
</gene>
<organism evidence="1 2">
    <name type="scientific">Flaviaesturariibacter amylovorans</name>
    <dbReference type="NCBI Taxonomy" id="1084520"/>
    <lineage>
        <taxon>Bacteria</taxon>
        <taxon>Pseudomonadati</taxon>
        <taxon>Bacteroidota</taxon>
        <taxon>Chitinophagia</taxon>
        <taxon>Chitinophagales</taxon>
        <taxon>Chitinophagaceae</taxon>
        <taxon>Flaviaestuariibacter</taxon>
    </lineage>
</organism>
<keyword evidence="2" id="KW-1185">Reference proteome</keyword>
<evidence type="ECO:0000313" key="2">
    <source>
        <dbReference type="Proteomes" id="UP001501725"/>
    </source>
</evidence>
<proteinExistence type="predicted"/>
<dbReference type="EMBL" id="BAABGY010000006">
    <property type="protein sequence ID" value="GAA4327055.1"/>
    <property type="molecule type" value="Genomic_DNA"/>
</dbReference>